<name>B1TES9_9BURK</name>
<feature type="compositionally biased region" description="Basic and acidic residues" evidence="1">
    <location>
        <begin position="355"/>
        <end position="369"/>
    </location>
</feature>
<feature type="compositionally biased region" description="Basic and acidic residues" evidence="1">
    <location>
        <begin position="1"/>
        <end position="13"/>
    </location>
</feature>
<feature type="compositionally biased region" description="Basic and acidic residues" evidence="1">
    <location>
        <begin position="751"/>
        <end position="762"/>
    </location>
</feature>
<evidence type="ECO:0008006" key="4">
    <source>
        <dbReference type="Google" id="ProtNLM"/>
    </source>
</evidence>
<feature type="compositionally biased region" description="Basic and acidic residues" evidence="1">
    <location>
        <begin position="1095"/>
        <end position="1116"/>
    </location>
</feature>
<feature type="region of interest" description="Disordered" evidence="1">
    <location>
        <begin position="1"/>
        <end position="161"/>
    </location>
</feature>
<feature type="compositionally biased region" description="Basic residues" evidence="1">
    <location>
        <begin position="390"/>
        <end position="400"/>
    </location>
</feature>
<feature type="compositionally biased region" description="Low complexity" evidence="1">
    <location>
        <begin position="312"/>
        <end position="323"/>
    </location>
</feature>
<feature type="region of interest" description="Disordered" evidence="1">
    <location>
        <begin position="176"/>
        <end position="222"/>
    </location>
</feature>
<feature type="region of interest" description="Disordered" evidence="1">
    <location>
        <begin position="557"/>
        <end position="583"/>
    </location>
</feature>
<feature type="compositionally biased region" description="Basic and acidic residues" evidence="1">
    <location>
        <begin position="708"/>
        <end position="722"/>
    </location>
</feature>
<evidence type="ECO:0000256" key="1">
    <source>
        <dbReference type="SAM" id="MobiDB-lite"/>
    </source>
</evidence>
<feature type="compositionally biased region" description="Basic residues" evidence="1">
    <location>
        <begin position="507"/>
        <end position="533"/>
    </location>
</feature>
<feature type="compositionally biased region" description="Basic and acidic residues" evidence="1">
    <location>
        <begin position="473"/>
        <end position="484"/>
    </location>
</feature>
<accession>B1TES9</accession>
<feature type="compositionally biased region" description="Basic and acidic residues" evidence="1">
    <location>
        <begin position="558"/>
        <end position="570"/>
    </location>
</feature>
<dbReference type="AlphaFoldDB" id="B1TES9"/>
<evidence type="ECO:0000313" key="2">
    <source>
        <dbReference type="EMBL" id="EDT37928.1"/>
    </source>
</evidence>
<gene>
    <name evidence="2" type="ORF">BamMEX5DRAFT_6295</name>
</gene>
<feature type="compositionally biased region" description="Basic and acidic residues" evidence="1">
    <location>
        <begin position="433"/>
        <end position="445"/>
    </location>
</feature>
<feature type="region of interest" description="Disordered" evidence="1">
    <location>
        <begin position="311"/>
        <end position="543"/>
    </location>
</feature>
<protein>
    <recommendedName>
        <fullName evidence="4">LigA</fullName>
    </recommendedName>
</protein>
<organism evidence="2 3">
    <name type="scientific">Burkholderia ambifaria MEX-5</name>
    <dbReference type="NCBI Taxonomy" id="396597"/>
    <lineage>
        <taxon>Bacteria</taxon>
        <taxon>Pseudomonadati</taxon>
        <taxon>Pseudomonadota</taxon>
        <taxon>Betaproteobacteria</taxon>
        <taxon>Burkholderiales</taxon>
        <taxon>Burkholderiaceae</taxon>
        <taxon>Burkholderia</taxon>
        <taxon>Burkholderia cepacia complex</taxon>
    </lineage>
</organism>
<dbReference type="Proteomes" id="UP000004814">
    <property type="component" value="Unassembled WGS sequence"/>
</dbReference>
<proteinExistence type="predicted"/>
<feature type="compositionally biased region" description="Basic residues" evidence="1">
    <location>
        <begin position="922"/>
        <end position="949"/>
    </location>
</feature>
<feature type="compositionally biased region" description="Basic and acidic residues" evidence="1">
    <location>
        <begin position="1023"/>
        <end position="1044"/>
    </location>
</feature>
<feature type="compositionally biased region" description="Basic residues" evidence="1">
    <location>
        <begin position="78"/>
        <end position="120"/>
    </location>
</feature>
<feature type="compositionally biased region" description="Basic and acidic residues" evidence="1">
    <location>
        <begin position="26"/>
        <end position="49"/>
    </location>
</feature>
<dbReference type="EMBL" id="ABLK01000357">
    <property type="protein sequence ID" value="EDT37928.1"/>
    <property type="molecule type" value="Genomic_DNA"/>
</dbReference>
<feature type="compositionally biased region" description="Basic and acidic residues" evidence="1">
    <location>
        <begin position="134"/>
        <end position="161"/>
    </location>
</feature>
<feature type="compositionally biased region" description="Basic and acidic residues" evidence="1">
    <location>
        <begin position="674"/>
        <end position="683"/>
    </location>
</feature>
<evidence type="ECO:0000313" key="3">
    <source>
        <dbReference type="Proteomes" id="UP000004814"/>
    </source>
</evidence>
<feature type="compositionally biased region" description="Basic and acidic residues" evidence="1">
    <location>
        <begin position="1063"/>
        <end position="1083"/>
    </location>
</feature>
<feature type="region of interest" description="Disordered" evidence="1">
    <location>
        <begin position="835"/>
        <end position="949"/>
    </location>
</feature>
<sequence>MASRQDRRIDPGRSRHHQHRPAVPGDGRRLDRADRGHPAHRETVRREAGHAPLLRRSGDRAGARRVRRGQSAGGCRPGRARARGLGRSRGARGGRRAVRGGARAARRRPGGMGGGRRRLHGGACVARAESVAVPRHEPADGRAAHVADRPRRRPADDDRRASRRERCECCQRCQRRQRHAKGRARGPGRRARHEARPCDRNRGRGGQSAVEADDAVGQPGRTAGARLVRRAAGASRSADRALHDAHPEIEGIGAGVPPGAGRQPGHGRLPVFDQGDAVSDRRRSRGRFAAVGYRRQRVHRFHDGLRRASVRPHAGLHPAPGHPRVATSARTGRALEPRRRSGRALCARHRSRSRGFLEHGHRGGHDRHAARARRDRARQDRDVHAFVSRPCRRHARRGERGRRDGNHRPRRAVRFGREHGPARLRQRRRARGHSRDGVDPRRRDGGAGAEPQPVPAARRVPQGAAPHHRGGRHRADLRRNDHRLPRPSGRLPGHVRGPGRSRDIRQDHRRRPAAGRHRRFQPLHGRHRRRHVDLRRPLVPRGRPHRVRRHLLPVSARDGGRAGRAGEDRTGGAGAAGRAQRTDRANRRNVECLFRGGRGADQGDVVRLDVPLRIHREPRPVLLSHARKGHLHLGVAHLLPLHRAYGSRYRSVHPRGEGQRRRPAPGRFHPASLEARHGGRAERSATPAVDPVGSRSRRIAGLQRQHHPRAERPARRGRDARGRARSRRPARSAAHHADAGRVGPDRASVAEARDSADRHEPGRVAGPRKPPAVRPRERSALSRRARAPGQHASPAGDDGPSHHLRRLDVRHPARGSGPRLCRYCAARGAAAVPRLPEAARRPAPQPGNEGESRVLAGAMRAPGRTAESAAGLPAARGEDVSRRARVPASGRGGGRVAAHRRPSERLHALHDAARGLQSVPAPHRRPAGDRHRHPGDRPLRGRQRSPRRLLHASAAVALHAAGAGHRGRLPDGHPPEPARCARAPGFPVRRTGPRNRRAARSQRRPAGVGRLQSGTRVGAARTARPDGRPGHAADPLYRVRSERQRPRRGGGTADRLRLQQRSVRREHGATFPRDLPDLADASRGRCIGHRGAAAADERCGAEPADHRVEPDRDGFR</sequence>
<feature type="compositionally biased region" description="Basic residues" evidence="1">
    <location>
        <begin position="176"/>
        <end position="193"/>
    </location>
</feature>
<reference evidence="2 3" key="1">
    <citation type="submission" date="2008-03" db="EMBL/GenBank/DDBJ databases">
        <title>Sequencing of the draft genome and assembly of Burkholderia ambifaria MEX-5.</title>
        <authorList>
            <consortium name="US DOE Joint Genome Institute (JGI-PGF)"/>
            <person name="Copeland A."/>
            <person name="Lucas S."/>
            <person name="Lapidus A."/>
            <person name="Glavina del Rio T."/>
            <person name="Dalin E."/>
            <person name="Tice H."/>
            <person name="Bruce D."/>
            <person name="Goodwin L."/>
            <person name="Pitluck S."/>
            <person name="Larimer F."/>
            <person name="Land M.L."/>
            <person name="Hauser L."/>
            <person name="Tiedje J."/>
            <person name="Richardson P."/>
        </authorList>
    </citation>
    <scope>NUCLEOTIDE SEQUENCE [LARGE SCALE GENOMIC DNA]</scope>
    <source>
        <strain evidence="2 3">MEX-5</strain>
    </source>
</reference>
<feature type="compositionally biased region" description="Basic residues" evidence="1">
    <location>
        <begin position="340"/>
        <end position="353"/>
    </location>
</feature>
<feature type="compositionally biased region" description="Basic residues" evidence="1">
    <location>
        <begin position="422"/>
        <end position="432"/>
    </location>
</feature>
<feature type="compositionally biased region" description="Basic residues" evidence="1">
    <location>
        <begin position="991"/>
        <end position="1003"/>
    </location>
</feature>
<feature type="compositionally biased region" description="Basic and acidic residues" evidence="1">
    <location>
        <begin position="901"/>
        <end position="913"/>
    </location>
</feature>
<feature type="compositionally biased region" description="Basic residues" evidence="1">
    <location>
        <begin position="723"/>
        <end position="734"/>
    </location>
</feature>
<feature type="region of interest" description="Disordered" evidence="1">
    <location>
        <begin position="964"/>
        <end position="1116"/>
    </location>
</feature>
<comment type="caution">
    <text evidence="2">The sequence shown here is derived from an EMBL/GenBank/DDBJ whole genome shotgun (WGS) entry which is preliminary data.</text>
</comment>
<feature type="region of interest" description="Disordered" evidence="1">
    <location>
        <begin position="651"/>
        <end position="804"/>
    </location>
</feature>